<gene>
    <name evidence="3" type="ORF">C0Q70_06090</name>
</gene>
<evidence type="ECO:0000256" key="1">
    <source>
        <dbReference type="SAM" id="MobiDB-lite"/>
    </source>
</evidence>
<evidence type="ECO:0000256" key="2">
    <source>
        <dbReference type="SAM" id="Phobius"/>
    </source>
</evidence>
<accession>A0A2T7PN32</accession>
<reference evidence="3 4" key="1">
    <citation type="submission" date="2018-04" db="EMBL/GenBank/DDBJ databases">
        <title>The genome of golden apple snail Pomacea canaliculata provides insight into stress tolerance and invasive adaptation.</title>
        <authorList>
            <person name="Liu C."/>
            <person name="Liu B."/>
            <person name="Ren Y."/>
            <person name="Zhang Y."/>
            <person name="Wang H."/>
            <person name="Li S."/>
            <person name="Jiang F."/>
            <person name="Yin L."/>
            <person name="Zhang G."/>
            <person name="Qian W."/>
            <person name="Fan W."/>
        </authorList>
    </citation>
    <scope>NUCLEOTIDE SEQUENCE [LARGE SCALE GENOMIC DNA]</scope>
    <source>
        <strain evidence="3">SZHN2017</strain>
        <tissue evidence="3">Muscle</tissue>
    </source>
</reference>
<feature type="transmembrane region" description="Helical" evidence="2">
    <location>
        <begin position="20"/>
        <end position="41"/>
    </location>
</feature>
<dbReference type="EMBL" id="PZQS01000003">
    <property type="protein sequence ID" value="PVD34812.1"/>
    <property type="molecule type" value="Genomic_DNA"/>
</dbReference>
<feature type="region of interest" description="Disordered" evidence="1">
    <location>
        <begin position="86"/>
        <end position="114"/>
    </location>
</feature>
<keyword evidence="2" id="KW-0812">Transmembrane</keyword>
<keyword evidence="4" id="KW-1185">Reference proteome</keyword>
<dbReference type="OrthoDB" id="6132759at2759"/>
<sequence length="114" mass="12474">MVRDSNKSAVQAVLEKHQTALLMLLGFGGFSIILALIHNAVRKYVFHDEHNLDTTFDAGGNVSLSLTAVTVASQLFWPGDILHSATLTTKRPPPFTPDPPDDRRPAQGDLRVAR</sequence>
<dbReference type="Proteomes" id="UP000245119">
    <property type="component" value="Linkage Group LG3"/>
</dbReference>
<organism evidence="3 4">
    <name type="scientific">Pomacea canaliculata</name>
    <name type="common">Golden apple snail</name>
    <dbReference type="NCBI Taxonomy" id="400727"/>
    <lineage>
        <taxon>Eukaryota</taxon>
        <taxon>Metazoa</taxon>
        <taxon>Spiralia</taxon>
        <taxon>Lophotrochozoa</taxon>
        <taxon>Mollusca</taxon>
        <taxon>Gastropoda</taxon>
        <taxon>Caenogastropoda</taxon>
        <taxon>Architaenioglossa</taxon>
        <taxon>Ampullarioidea</taxon>
        <taxon>Ampullariidae</taxon>
        <taxon>Pomacea</taxon>
    </lineage>
</organism>
<name>A0A2T7PN32_POMCA</name>
<keyword evidence="2" id="KW-1133">Transmembrane helix</keyword>
<keyword evidence="2" id="KW-0472">Membrane</keyword>
<comment type="caution">
    <text evidence="3">The sequence shown here is derived from an EMBL/GenBank/DDBJ whole genome shotgun (WGS) entry which is preliminary data.</text>
</comment>
<dbReference type="AlphaFoldDB" id="A0A2T7PN32"/>
<evidence type="ECO:0000313" key="4">
    <source>
        <dbReference type="Proteomes" id="UP000245119"/>
    </source>
</evidence>
<proteinExistence type="predicted"/>
<evidence type="ECO:0000313" key="3">
    <source>
        <dbReference type="EMBL" id="PVD34812.1"/>
    </source>
</evidence>
<feature type="compositionally biased region" description="Basic and acidic residues" evidence="1">
    <location>
        <begin position="100"/>
        <end position="114"/>
    </location>
</feature>
<protein>
    <submittedName>
        <fullName evidence="3">Uncharacterized protein</fullName>
    </submittedName>
</protein>